<keyword evidence="1 2" id="KW-0238">DNA-binding</keyword>
<reference evidence="4 5" key="1">
    <citation type="submission" date="2018-12" db="EMBL/GenBank/DDBJ databases">
        <authorList>
            <consortium name="Pathogen Informatics"/>
        </authorList>
    </citation>
    <scope>NUCLEOTIDE SEQUENCE [LARGE SCALE GENOMIC DNA]</scope>
    <source>
        <strain evidence="4 5">NCTC13079</strain>
    </source>
</reference>
<evidence type="ECO:0000259" key="3">
    <source>
        <dbReference type="PROSITE" id="PS50977"/>
    </source>
</evidence>
<proteinExistence type="predicted"/>
<dbReference type="Gene3D" id="1.10.357.10">
    <property type="entry name" value="Tetracycline Repressor, domain 2"/>
    <property type="match status" value="1"/>
</dbReference>
<evidence type="ECO:0000313" key="5">
    <source>
        <dbReference type="Proteomes" id="UP000269544"/>
    </source>
</evidence>
<organism evidence="4 5">
    <name type="scientific">Aedoeadaptatus ivorii</name>
    <dbReference type="NCBI Taxonomy" id="54006"/>
    <lineage>
        <taxon>Bacteria</taxon>
        <taxon>Bacillati</taxon>
        <taxon>Bacillota</taxon>
        <taxon>Tissierellia</taxon>
        <taxon>Tissierellales</taxon>
        <taxon>Peptoniphilaceae</taxon>
        <taxon>Aedoeadaptatus</taxon>
    </lineage>
</organism>
<evidence type="ECO:0000256" key="2">
    <source>
        <dbReference type="PROSITE-ProRule" id="PRU00335"/>
    </source>
</evidence>
<evidence type="ECO:0000256" key="1">
    <source>
        <dbReference type="ARBA" id="ARBA00023125"/>
    </source>
</evidence>
<evidence type="ECO:0000313" key="4">
    <source>
        <dbReference type="EMBL" id="VEJ35936.1"/>
    </source>
</evidence>
<dbReference type="InterPro" id="IPR009057">
    <property type="entry name" value="Homeodomain-like_sf"/>
</dbReference>
<dbReference type="SUPFAM" id="SSF46689">
    <property type="entry name" value="Homeodomain-like"/>
    <property type="match status" value="1"/>
</dbReference>
<dbReference type="Proteomes" id="UP000269544">
    <property type="component" value="Chromosome"/>
</dbReference>
<dbReference type="AlphaFoldDB" id="A0A3S4ZR19"/>
<dbReference type="GO" id="GO:0003677">
    <property type="term" value="F:DNA binding"/>
    <property type="evidence" value="ECO:0007669"/>
    <property type="project" value="UniProtKB-UniRule"/>
</dbReference>
<dbReference type="RefSeq" id="WP_126465686.1">
    <property type="nucleotide sequence ID" value="NZ_JAUSWF010000003.1"/>
</dbReference>
<dbReference type="EMBL" id="LR134523">
    <property type="protein sequence ID" value="VEJ35936.1"/>
    <property type="molecule type" value="Genomic_DNA"/>
</dbReference>
<dbReference type="InterPro" id="IPR049443">
    <property type="entry name" value="TetR_YgfC-like_C"/>
</dbReference>
<feature type="DNA-binding region" description="H-T-H motif" evidence="2">
    <location>
        <begin position="34"/>
        <end position="53"/>
    </location>
</feature>
<dbReference type="Pfam" id="PF21626">
    <property type="entry name" value="TetR-C_39"/>
    <property type="match status" value="1"/>
</dbReference>
<keyword evidence="5" id="KW-1185">Reference proteome</keyword>
<dbReference type="InterPro" id="IPR001647">
    <property type="entry name" value="HTH_TetR"/>
</dbReference>
<dbReference type="KEGG" id="piv:NCTC13079_01125"/>
<dbReference type="PROSITE" id="PS50977">
    <property type="entry name" value="HTH_TETR_2"/>
    <property type="match status" value="1"/>
</dbReference>
<gene>
    <name evidence="4" type="ORF">NCTC13079_01125</name>
</gene>
<name>A0A3S4ZR19_9FIRM</name>
<protein>
    <recommendedName>
        <fullName evidence="3">HTH tetR-type domain-containing protein</fullName>
    </recommendedName>
</protein>
<accession>A0A3S4ZR19</accession>
<feature type="domain" description="HTH tetR-type" evidence="3">
    <location>
        <begin position="11"/>
        <end position="71"/>
    </location>
</feature>
<dbReference type="OrthoDB" id="9812484at2"/>
<sequence length="193" mass="22796">MPKATFYNLSEEKQARILEVLKHTFQTKTIFEANVKEIVEASEIARGSFYQYFENLEEAYFTILDRETVDIHDLFMALLTEQEGDVFAALEEYGDRLAEILFVEGNYGIYKNRFLYWTPGLEEGWQAYRKSAAAGASDRDRYLYREEMQFIKAVVHNLIQRNFLEKWDAQEFVRHYKQYAAWLKGGVHIDGTR</sequence>